<organism evidence="2 3">
    <name type="scientific">Plasmodium gonderi</name>
    <dbReference type="NCBI Taxonomy" id="77519"/>
    <lineage>
        <taxon>Eukaryota</taxon>
        <taxon>Sar</taxon>
        <taxon>Alveolata</taxon>
        <taxon>Apicomplexa</taxon>
        <taxon>Aconoidasida</taxon>
        <taxon>Haemosporida</taxon>
        <taxon>Plasmodiidae</taxon>
        <taxon>Plasmodium</taxon>
        <taxon>Plasmodium (Plasmodium)</taxon>
    </lineage>
</organism>
<dbReference type="OMA" id="KFAYCAY"/>
<dbReference type="GO" id="GO:0006364">
    <property type="term" value="P:rRNA processing"/>
    <property type="evidence" value="ECO:0007669"/>
    <property type="project" value="TreeGrafter"/>
</dbReference>
<keyword evidence="3" id="KW-1185">Reference proteome</keyword>
<sequence length="243" mass="29222">MKCILSHFRILNISVEDNPLTTINLFVANCKDISDIYNYENETLCAAALDNIVREEDLKSFFSNFGTISSFNIIDKKHLSKNFKKFAYCAYITYREKNVIEIILTYSIHLNNYFKSNIQPPYYINLEKKKFAYYIKKYYENYYDLYNERKIIINEILNLNKNNNKGRKKLDLIDEDGFTVVQRVEDKPEFMNSVFSTSNDRFTYLKKERKTKIHENFYLFKKKDNIRSTSEFMGKKKNKHRKF</sequence>
<evidence type="ECO:0000259" key="1">
    <source>
        <dbReference type="Pfam" id="PF00076"/>
    </source>
</evidence>
<dbReference type="InterPro" id="IPR035979">
    <property type="entry name" value="RBD_domain_sf"/>
</dbReference>
<dbReference type="Gene3D" id="3.30.70.330">
    <property type="match status" value="1"/>
</dbReference>
<dbReference type="Pfam" id="PF00076">
    <property type="entry name" value="RRM_1"/>
    <property type="match status" value="1"/>
</dbReference>
<dbReference type="GO" id="GO:0034456">
    <property type="term" value="C:UTP-C complex"/>
    <property type="evidence" value="ECO:0007669"/>
    <property type="project" value="TreeGrafter"/>
</dbReference>
<dbReference type="InterPro" id="IPR000504">
    <property type="entry name" value="RRM_dom"/>
</dbReference>
<reference evidence="3" key="1">
    <citation type="submission" date="2017-04" db="EMBL/GenBank/DDBJ databases">
        <title>Plasmodium gonderi genome.</title>
        <authorList>
            <person name="Arisue N."/>
            <person name="Honma H."/>
            <person name="Kawai S."/>
            <person name="Tougan T."/>
            <person name="Tanabe K."/>
            <person name="Horii T."/>
        </authorList>
    </citation>
    <scope>NUCLEOTIDE SEQUENCE [LARGE SCALE GENOMIC DNA]</scope>
    <source>
        <strain evidence="3">ATCC 30045</strain>
    </source>
</reference>
<dbReference type="SUPFAM" id="SSF54928">
    <property type="entry name" value="RNA-binding domain, RBD"/>
    <property type="match status" value="1"/>
</dbReference>
<feature type="domain" description="RRM" evidence="1">
    <location>
        <begin position="49"/>
        <end position="95"/>
    </location>
</feature>
<evidence type="ECO:0000313" key="2">
    <source>
        <dbReference type="EMBL" id="GAW81735.1"/>
    </source>
</evidence>
<dbReference type="EMBL" id="BDQF01000012">
    <property type="protein sequence ID" value="GAW81735.1"/>
    <property type="molecule type" value="Genomic_DNA"/>
</dbReference>
<proteinExistence type="predicted"/>
<evidence type="ECO:0000313" key="3">
    <source>
        <dbReference type="Proteomes" id="UP000195521"/>
    </source>
</evidence>
<accession>A0A1Y1JK01</accession>
<dbReference type="GO" id="GO:0032545">
    <property type="term" value="C:CURI complex"/>
    <property type="evidence" value="ECO:0007669"/>
    <property type="project" value="TreeGrafter"/>
</dbReference>
<protein>
    <recommendedName>
        <fullName evidence="1">RRM domain-containing protein</fullName>
    </recommendedName>
</protein>
<dbReference type="InterPro" id="IPR012677">
    <property type="entry name" value="Nucleotide-bd_a/b_plait_sf"/>
</dbReference>
<dbReference type="OrthoDB" id="370341at2759"/>
<dbReference type="PANTHER" id="PTHR13191">
    <property type="entry name" value="RIBOSOMAL RNA PROCESSING PROTEIN 7-RELATED"/>
    <property type="match status" value="1"/>
</dbReference>
<dbReference type="GO" id="GO:0000028">
    <property type="term" value="P:ribosomal small subunit assembly"/>
    <property type="evidence" value="ECO:0007669"/>
    <property type="project" value="TreeGrafter"/>
</dbReference>
<dbReference type="PANTHER" id="PTHR13191:SF0">
    <property type="entry name" value="RIBOSOMAL RNA-PROCESSING PROTEIN 7 HOMOLOG A-RELATED"/>
    <property type="match status" value="1"/>
</dbReference>
<dbReference type="InterPro" id="IPR040446">
    <property type="entry name" value="RRP7"/>
</dbReference>
<dbReference type="GeneID" id="39748464"/>
<dbReference type="AlphaFoldDB" id="A0A1Y1JK01"/>
<dbReference type="GO" id="GO:0003723">
    <property type="term" value="F:RNA binding"/>
    <property type="evidence" value="ECO:0007669"/>
    <property type="project" value="InterPro"/>
</dbReference>
<gene>
    <name evidence="2" type="ORF">PGO_111850</name>
</gene>
<comment type="caution">
    <text evidence="2">The sequence shown here is derived from an EMBL/GenBank/DDBJ whole genome shotgun (WGS) entry which is preliminary data.</text>
</comment>
<name>A0A1Y1JK01_PLAGO</name>
<dbReference type="RefSeq" id="XP_028544324.1">
    <property type="nucleotide sequence ID" value="XM_028688523.1"/>
</dbReference>
<dbReference type="Proteomes" id="UP000195521">
    <property type="component" value="Unassembled WGS sequence"/>
</dbReference>